<dbReference type="EMBL" id="BGZK01001617">
    <property type="protein sequence ID" value="GBP83367.1"/>
    <property type="molecule type" value="Genomic_DNA"/>
</dbReference>
<proteinExistence type="predicted"/>
<sequence>MRRDVISLRKASKSGWPDTTGVFFFLMEIPLTLSTPKVIHDTAHLERSEPAERTGLELELLKFLYAAHCLFRPNSSVRREERGFRYSPCVRERPAPDRASLSA</sequence>
<comment type="caution">
    <text evidence="1">The sequence shown here is derived from an EMBL/GenBank/DDBJ whole genome shotgun (WGS) entry which is preliminary data.</text>
</comment>
<name>A0A4C1Z9N9_EUMVA</name>
<dbReference type="Proteomes" id="UP000299102">
    <property type="component" value="Unassembled WGS sequence"/>
</dbReference>
<dbReference type="AlphaFoldDB" id="A0A4C1Z9N9"/>
<keyword evidence="2" id="KW-1185">Reference proteome</keyword>
<evidence type="ECO:0000313" key="2">
    <source>
        <dbReference type="Proteomes" id="UP000299102"/>
    </source>
</evidence>
<organism evidence="1 2">
    <name type="scientific">Eumeta variegata</name>
    <name type="common">Bagworm moth</name>
    <name type="synonym">Eumeta japonica</name>
    <dbReference type="NCBI Taxonomy" id="151549"/>
    <lineage>
        <taxon>Eukaryota</taxon>
        <taxon>Metazoa</taxon>
        <taxon>Ecdysozoa</taxon>
        <taxon>Arthropoda</taxon>
        <taxon>Hexapoda</taxon>
        <taxon>Insecta</taxon>
        <taxon>Pterygota</taxon>
        <taxon>Neoptera</taxon>
        <taxon>Endopterygota</taxon>
        <taxon>Lepidoptera</taxon>
        <taxon>Glossata</taxon>
        <taxon>Ditrysia</taxon>
        <taxon>Tineoidea</taxon>
        <taxon>Psychidae</taxon>
        <taxon>Oiketicinae</taxon>
        <taxon>Eumeta</taxon>
    </lineage>
</organism>
<protein>
    <submittedName>
        <fullName evidence="1">Uncharacterized protein</fullName>
    </submittedName>
</protein>
<reference evidence="1 2" key="1">
    <citation type="journal article" date="2019" name="Commun. Biol.">
        <title>The bagworm genome reveals a unique fibroin gene that provides high tensile strength.</title>
        <authorList>
            <person name="Kono N."/>
            <person name="Nakamura H."/>
            <person name="Ohtoshi R."/>
            <person name="Tomita M."/>
            <person name="Numata K."/>
            <person name="Arakawa K."/>
        </authorList>
    </citation>
    <scope>NUCLEOTIDE SEQUENCE [LARGE SCALE GENOMIC DNA]</scope>
</reference>
<gene>
    <name evidence="1" type="ORF">EVAR_52984_1</name>
</gene>
<accession>A0A4C1Z9N9</accession>
<evidence type="ECO:0000313" key="1">
    <source>
        <dbReference type="EMBL" id="GBP83367.1"/>
    </source>
</evidence>